<gene>
    <name evidence="3" type="ORF">ACOF00016_LOCUS700</name>
</gene>
<accession>A0A7S3KXS0</accession>
<feature type="domain" description="Ubiquitin-like" evidence="2">
    <location>
        <begin position="11"/>
        <end position="89"/>
    </location>
</feature>
<dbReference type="PROSITE" id="PS50053">
    <property type="entry name" value="UBIQUITIN_2"/>
    <property type="match status" value="1"/>
</dbReference>
<dbReference type="EMBL" id="HBIM01000807">
    <property type="protein sequence ID" value="CAE0402411.1"/>
    <property type="molecule type" value="Transcribed_RNA"/>
</dbReference>
<dbReference type="InterPro" id="IPR036339">
    <property type="entry name" value="PUB-like_dom_sf"/>
</dbReference>
<dbReference type="PANTHER" id="PTHR23153">
    <property type="entry name" value="UBX-RELATED"/>
    <property type="match status" value="1"/>
</dbReference>
<dbReference type="InterPro" id="IPR000626">
    <property type="entry name" value="Ubiquitin-like_dom"/>
</dbReference>
<dbReference type="Pfam" id="PF09409">
    <property type="entry name" value="PUB"/>
    <property type="match status" value="1"/>
</dbReference>
<dbReference type="SUPFAM" id="SSF143503">
    <property type="entry name" value="PUG domain-like"/>
    <property type="match status" value="1"/>
</dbReference>
<dbReference type="GO" id="GO:0005737">
    <property type="term" value="C:cytoplasm"/>
    <property type="evidence" value="ECO:0007669"/>
    <property type="project" value="TreeGrafter"/>
</dbReference>
<feature type="region of interest" description="Disordered" evidence="1">
    <location>
        <begin position="362"/>
        <end position="408"/>
    </location>
</feature>
<dbReference type="AlphaFoldDB" id="A0A7S3KXS0"/>
<evidence type="ECO:0000256" key="1">
    <source>
        <dbReference type="SAM" id="MobiDB-lite"/>
    </source>
</evidence>
<evidence type="ECO:0000259" key="2">
    <source>
        <dbReference type="PROSITE" id="PS50053"/>
    </source>
</evidence>
<dbReference type="Gene3D" id="1.20.58.2190">
    <property type="match status" value="1"/>
</dbReference>
<dbReference type="SMART" id="SM00580">
    <property type="entry name" value="PUG"/>
    <property type="match status" value="1"/>
</dbReference>
<dbReference type="SMART" id="SM00213">
    <property type="entry name" value="UBQ"/>
    <property type="match status" value="1"/>
</dbReference>
<name>A0A7S3KXS0_9STRA</name>
<dbReference type="Pfam" id="PF00240">
    <property type="entry name" value="ubiquitin"/>
    <property type="match status" value="1"/>
</dbReference>
<sequence length="408" mass="43115">MTDKLTIHLTIHLTIAAAPGAPRVPIEVASDITGAALRQLAIEATKIPAATLKLIFRGRMIADDGKKAVTEYKLEDGSVLHCMGKPQAENAAPAPAAAPAAPAASLPSVNLIPPSAASAAAAPAALGVGDPLTMALRTLRASNAPQVYKTAIETLEKLLSKIISNPLEEKYRSVKKDNPAFTRRLGGLPGGDASMKAVGFNVETDESGQAVYRMQASAEAWPKLLAAQTTIRNAVQEAQASSAAPAVPPAMPGFPSMNPGAAAGMPPEMMQQAAANLMSNPQAMQAMLNNPMVQNMMRNDPRFANNPMAQQMIQSLASNPEMLQQASQMMSDPNFQQHMQQMQQNPALMAQQMQQMQNMMGSMPGGGAGAHPVSQPQNNGQADEDLTEEEMIAEAIRRSLQDNGNNNN</sequence>
<dbReference type="InterPro" id="IPR029071">
    <property type="entry name" value="Ubiquitin-like_domsf"/>
</dbReference>
<feature type="compositionally biased region" description="Acidic residues" evidence="1">
    <location>
        <begin position="382"/>
        <end position="392"/>
    </location>
</feature>
<dbReference type="CDD" id="cd17039">
    <property type="entry name" value="Ubl_ubiquitin_like"/>
    <property type="match status" value="1"/>
</dbReference>
<evidence type="ECO:0000313" key="3">
    <source>
        <dbReference type="EMBL" id="CAE0402411.1"/>
    </source>
</evidence>
<dbReference type="Gene3D" id="3.10.20.90">
    <property type="entry name" value="Phosphatidylinositol 3-kinase Catalytic Subunit, Chain A, domain 1"/>
    <property type="match status" value="1"/>
</dbReference>
<protein>
    <recommendedName>
        <fullName evidence="2">Ubiquitin-like domain-containing protein</fullName>
    </recommendedName>
</protein>
<dbReference type="CDD" id="cd09212">
    <property type="entry name" value="PUB"/>
    <property type="match status" value="1"/>
</dbReference>
<reference evidence="3" key="1">
    <citation type="submission" date="2021-01" db="EMBL/GenBank/DDBJ databases">
        <authorList>
            <person name="Corre E."/>
            <person name="Pelletier E."/>
            <person name="Niang G."/>
            <person name="Scheremetjew M."/>
            <person name="Finn R."/>
            <person name="Kale V."/>
            <person name="Holt S."/>
            <person name="Cochrane G."/>
            <person name="Meng A."/>
            <person name="Brown T."/>
            <person name="Cohen L."/>
        </authorList>
    </citation>
    <scope>NUCLEOTIDE SEQUENCE</scope>
    <source>
        <strain evidence="3">CCMP127</strain>
    </source>
</reference>
<organism evidence="3">
    <name type="scientific">Amphora coffeiformis</name>
    <dbReference type="NCBI Taxonomy" id="265554"/>
    <lineage>
        <taxon>Eukaryota</taxon>
        <taxon>Sar</taxon>
        <taxon>Stramenopiles</taxon>
        <taxon>Ochrophyta</taxon>
        <taxon>Bacillariophyta</taxon>
        <taxon>Bacillariophyceae</taxon>
        <taxon>Bacillariophycidae</taxon>
        <taxon>Thalassiophysales</taxon>
        <taxon>Catenulaceae</taxon>
        <taxon>Amphora</taxon>
    </lineage>
</organism>
<dbReference type="SUPFAM" id="SSF54236">
    <property type="entry name" value="Ubiquitin-like"/>
    <property type="match status" value="1"/>
</dbReference>
<dbReference type="InterPro" id="IPR018997">
    <property type="entry name" value="PUB_domain"/>
</dbReference>
<proteinExistence type="predicted"/>
<dbReference type="PANTHER" id="PTHR23153:SF38">
    <property type="entry name" value="UBX DOMAIN-CONTAINING PROTEIN 6"/>
    <property type="match status" value="1"/>
</dbReference>